<keyword evidence="1" id="KW-0472">Membrane</keyword>
<protein>
    <recommendedName>
        <fullName evidence="4">Glycosyltransferase RgtA/B/C/D-like domain-containing protein</fullName>
    </recommendedName>
</protein>
<feature type="transmembrane region" description="Helical" evidence="1">
    <location>
        <begin position="233"/>
        <end position="266"/>
    </location>
</feature>
<keyword evidence="1" id="KW-0812">Transmembrane</keyword>
<feature type="transmembrane region" description="Helical" evidence="1">
    <location>
        <begin position="361"/>
        <end position="380"/>
    </location>
</feature>
<feature type="transmembrane region" description="Helical" evidence="1">
    <location>
        <begin position="170"/>
        <end position="195"/>
    </location>
</feature>
<feature type="transmembrane region" description="Helical" evidence="1">
    <location>
        <begin position="386"/>
        <end position="405"/>
    </location>
</feature>
<feature type="transmembrane region" description="Helical" evidence="1">
    <location>
        <begin position="273"/>
        <end position="292"/>
    </location>
</feature>
<feature type="transmembrane region" description="Helical" evidence="1">
    <location>
        <begin position="330"/>
        <end position="349"/>
    </location>
</feature>
<feature type="transmembrane region" description="Helical" evidence="1">
    <location>
        <begin position="207"/>
        <end position="227"/>
    </location>
</feature>
<comment type="caution">
    <text evidence="2">The sequence shown here is derived from an EMBL/GenBank/DDBJ whole genome shotgun (WGS) entry which is preliminary data.</text>
</comment>
<organism evidence="2 3">
    <name type="scientific">Microbacterium awajiense</name>
    <dbReference type="NCBI Taxonomy" id="415214"/>
    <lineage>
        <taxon>Bacteria</taxon>
        <taxon>Bacillati</taxon>
        <taxon>Actinomycetota</taxon>
        <taxon>Actinomycetes</taxon>
        <taxon>Micrococcales</taxon>
        <taxon>Microbacteriaceae</taxon>
        <taxon>Microbacterium</taxon>
    </lineage>
</organism>
<sequence>MTITTARVRPTTTAASSRASRARWAPAAILLLLASICWILAVPSLRDAPWHLFGLVAAASPLFPLSIALVAVAFCVAIAAGALRTAWLTLVVTVLMMRLPTAVSTDAPLYSWTYKHFGPIDYIQRFGGVDLTAGIYHHWPGMFSFIAWVGTITGAETIVIAQWFTVGSQLAFAGAVYYLARTFGFTIPTALVAAFGAQAVNWVGQDYLSPQAFGFALGIVVVALVLASTRSTAASWVAVFIFSAIVVTHQLTPYWILAAVLLLTVLGRIRPRYIVAVFAAIAVGYLLMHLSVVTTFGDLLNFDILSNILTPSASSEALGDPSSGQVFNSWVARAITGLVWASAVAIIVRRLLRRAEPWRDTLVPAVVAFSPALILVGQGYGGEALFRVFLYSIPGCMLILAPGLTRMLEGGATRACNLVRVGATALVALVCVASIQTSYGGWFANRVTLESVALTTDILTHEDPATLTIGVAPGAPGRIVAEYVEFVRANELFDSGIDMWLTSWPGWEQEEFADPRRVTRLTDSLVWEQRPALVVITQQMRDYSNYYGTLPDGALERFEGFLNDDARWVLDYESDETLVYRLDLSSGSREVGRG</sequence>
<keyword evidence="3" id="KW-1185">Reference proteome</keyword>
<dbReference type="Proteomes" id="UP001501697">
    <property type="component" value="Unassembled WGS sequence"/>
</dbReference>
<keyword evidence="1" id="KW-1133">Transmembrane helix</keyword>
<accession>A0ABP7AFU6</accession>
<feature type="transmembrane region" description="Helical" evidence="1">
    <location>
        <begin position="24"/>
        <end position="42"/>
    </location>
</feature>
<evidence type="ECO:0000256" key="1">
    <source>
        <dbReference type="SAM" id="Phobius"/>
    </source>
</evidence>
<gene>
    <name evidence="2" type="ORF">GCM10022200_12490</name>
</gene>
<feature type="transmembrane region" description="Helical" evidence="1">
    <location>
        <begin position="145"/>
        <end position="164"/>
    </location>
</feature>
<proteinExistence type="predicted"/>
<evidence type="ECO:0008006" key="4">
    <source>
        <dbReference type="Google" id="ProtNLM"/>
    </source>
</evidence>
<reference evidence="3" key="1">
    <citation type="journal article" date="2019" name="Int. J. Syst. Evol. Microbiol.">
        <title>The Global Catalogue of Microorganisms (GCM) 10K type strain sequencing project: providing services to taxonomists for standard genome sequencing and annotation.</title>
        <authorList>
            <consortium name="The Broad Institute Genomics Platform"/>
            <consortium name="The Broad Institute Genome Sequencing Center for Infectious Disease"/>
            <person name="Wu L."/>
            <person name="Ma J."/>
        </authorList>
    </citation>
    <scope>NUCLEOTIDE SEQUENCE [LARGE SCALE GENOMIC DNA]</scope>
    <source>
        <strain evidence="3">JCM 16544</strain>
    </source>
</reference>
<feature type="transmembrane region" description="Helical" evidence="1">
    <location>
        <begin position="417"/>
        <end position="435"/>
    </location>
</feature>
<feature type="transmembrane region" description="Helical" evidence="1">
    <location>
        <begin position="62"/>
        <end position="95"/>
    </location>
</feature>
<evidence type="ECO:0000313" key="3">
    <source>
        <dbReference type="Proteomes" id="UP001501697"/>
    </source>
</evidence>
<name>A0ABP7AFU6_9MICO</name>
<dbReference type="EMBL" id="BAAAYU010000003">
    <property type="protein sequence ID" value="GAA3631110.1"/>
    <property type="molecule type" value="Genomic_DNA"/>
</dbReference>
<dbReference type="RefSeq" id="WP_344737101.1">
    <property type="nucleotide sequence ID" value="NZ_BAAAYU010000003.1"/>
</dbReference>
<evidence type="ECO:0000313" key="2">
    <source>
        <dbReference type="EMBL" id="GAA3631110.1"/>
    </source>
</evidence>